<evidence type="ECO:0000313" key="2">
    <source>
        <dbReference type="Proteomes" id="UP000308836"/>
    </source>
</evidence>
<evidence type="ECO:0000313" key="1">
    <source>
        <dbReference type="EMBL" id="TGY65232.1"/>
    </source>
</evidence>
<keyword evidence="2" id="KW-1185">Reference proteome</keyword>
<accession>A0AC61R6V1</accession>
<dbReference type="Proteomes" id="UP000308836">
    <property type="component" value="Unassembled WGS sequence"/>
</dbReference>
<proteinExistence type="predicted"/>
<name>A0AC61R6V1_9FIRM</name>
<organism evidence="1 2">
    <name type="scientific">Dubosiella muris</name>
    <dbReference type="NCBI Taxonomy" id="3038133"/>
    <lineage>
        <taxon>Bacteria</taxon>
        <taxon>Bacillati</taxon>
        <taxon>Bacillota</taxon>
        <taxon>Erysipelotrichia</taxon>
        <taxon>Erysipelotrichales</taxon>
        <taxon>Erysipelotrichaceae</taxon>
        <taxon>Dubosiella</taxon>
    </lineage>
</organism>
<comment type="caution">
    <text evidence="1">The sequence shown here is derived from an EMBL/GenBank/DDBJ whole genome shotgun (WGS) entry which is preliminary data.</text>
</comment>
<gene>
    <name evidence="1" type="ORF">E5336_09370</name>
</gene>
<dbReference type="EMBL" id="SRYG01000020">
    <property type="protein sequence ID" value="TGY65232.1"/>
    <property type="molecule type" value="Genomic_DNA"/>
</dbReference>
<sequence length="388" mass="45054">MFNKTSSVDFLKYGEVFSIFSENNEIHDNNYIFTIQNDKIVYFYVANTDIYLKSTEGICMLVVANSLDQETFDRFVIHRVVKINQGVLFNFISLGNEAKVEIAFSRTTVLQNRFIPNPYGYSRIKPAVRINELIAYYYNVRSSNYFFPGEKDQYWEITFVDSGTLHTTIEDHKYQLTSNQMILYAPGQFHRQNTTNEACSYLTIIIDLETNLDNQKKLVNTVFEIDRDSRAAIETFVKSNDQKSAYDRDLMIIALEKIIINLLKKGEKSLSKVASTPMQQRFENELLNEILLYINENIYTAFNIEELCAQFGISRSSLQSLFRNNLSIAPKEYVSSLKLEKSKLLIKESKFTISEIATMLGFSTIHYFSRRFKQEFGLTPTEYANKIL</sequence>
<reference evidence="1" key="1">
    <citation type="submission" date="2019-04" db="EMBL/GenBank/DDBJ databases">
        <title>Microbes associate with the intestines of laboratory mice.</title>
        <authorList>
            <person name="Navarre W."/>
            <person name="Wong E."/>
            <person name="Huang K."/>
            <person name="Tropini C."/>
            <person name="Ng K."/>
            <person name="Yu B."/>
        </authorList>
    </citation>
    <scope>NUCLEOTIDE SEQUENCE</scope>
    <source>
        <strain evidence="1">NM09_H32</strain>
    </source>
</reference>
<protein>
    <submittedName>
        <fullName evidence="1">AraC family transcriptional regulator</fullName>
    </submittedName>
</protein>